<dbReference type="InterPro" id="IPR001296">
    <property type="entry name" value="Glyco_trans_1"/>
</dbReference>
<evidence type="ECO:0000259" key="2">
    <source>
        <dbReference type="Pfam" id="PF13579"/>
    </source>
</evidence>
<name>A0ABV1SM67_9RHOB</name>
<dbReference type="InterPro" id="IPR011990">
    <property type="entry name" value="TPR-like_helical_dom_sf"/>
</dbReference>
<dbReference type="SUPFAM" id="SSF48452">
    <property type="entry name" value="TPR-like"/>
    <property type="match status" value="1"/>
</dbReference>
<proteinExistence type="predicted"/>
<dbReference type="Pfam" id="PF13579">
    <property type="entry name" value="Glyco_trans_4_4"/>
    <property type="match status" value="1"/>
</dbReference>
<dbReference type="SUPFAM" id="SSF53756">
    <property type="entry name" value="UDP-Glycosyltransferase/glycogen phosphorylase"/>
    <property type="match status" value="2"/>
</dbReference>
<dbReference type="Proteomes" id="UP001438953">
    <property type="component" value="Unassembled WGS sequence"/>
</dbReference>
<dbReference type="Pfam" id="PF00534">
    <property type="entry name" value="Glycos_transf_1"/>
    <property type="match status" value="2"/>
</dbReference>
<keyword evidence="4" id="KW-1185">Reference proteome</keyword>
<dbReference type="EMBL" id="JAYWLC010000041">
    <property type="protein sequence ID" value="MER5173988.1"/>
    <property type="molecule type" value="Genomic_DNA"/>
</dbReference>
<dbReference type="EC" id="2.4.-.-" evidence="3"/>
<dbReference type="RefSeq" id="WP_350939273.1">
    <property type="nucleotide sequence ID" value="NZ_JAYWLC010000041.1"/>
</dbReference>
<organism evidence="3 4">
    <name type="scientific">Thioclava kandeliae</name>
    <dbReference type="NCBI Taxonomy" id="3070818"/>
    <lineage>
        <taxon>Bacteria</taxon>
        <taxon>Pseudomonadati</taxon>
        <taxon>Pseudomonadota</taxon>
        <taxon>Alphaproteobacteria</taxon>
        <taxon>Rhodobacterales</taxon>
        <taxon>Paracoccaceae</taxon>
        <taxon>Thioclava</taxon>
    </lineage>
</organism>
<reference evidence="3 4" key="1">
    <citation type="submission" date="2024-01" db="EMBL/GenBank/DDBJ databases">
        <authorList>
            <person name="Deng Y."/>
            <person name="Su J."/>
        </authorList>
    </citation>
    <scope>NUCLEOTIDE SEQUENCE [LARGE SCALE GENOMIC DNA]</scope>
    <source>
        <strain evidence="3 4">CPCC 100088</strain>
    </source>
</reference>
<dbReference type="Gene3D" id="3.40.50.2000">
    <property type="entry name" value="Glycogen Phosphorylase B"/>
    <property type="match status" value="3"/>
</dbReference>
<protein>
    <submittedName>
        <fullName evidence="3">Glycosyltransferase</fullName>
        <ecNumber evidence="3">2.4.-.-</ecNumber>
    </submittedName>
</protein>
<gene>
    <name evidence="3" type="ORF">VSX56_19730</name>
</gene>
<accession>A0ABV1SM67</accession>
<sequence>MSKVLGDKEYRDLGTSTVDLPGFDSAQYFRYNPDVAAAFEGAPDPQSAALKHYIAYGAAEYRRVFADGLGLDHDQSRLLNIDFHLGSGKDGEAVRAFSALAKSQGQDLAELLKSHPREGWLCAGFNFPSYATEHRELLKFTFDQNAIALHFLEFGLEDGETGYPEAWNAKLVREIYGEDISEDLNGPEALRELRRRKGPGYYAMKESELFALYGFAPALANLFEEDYSYSFSVNKGTAKKQPSRAKIIQDFCENGWKSLQPINPDLIFDAKFYEESYNPLRKTPQGMTKSQALYRHWLGAGIMWDDAPNLARLGKLIFGTFIPSPILSQLDRFVMGSDGIDMSSTPRKVLEHLRDKPKPGAEWLDLSDRLSQSFIRNLGDRKVIAGDLITGRWLYGLVLEANPDHVKANMAIADLLQRTDRGPSARSHRRKVPISRENGWNSLNLIELLIEQGKFAEAAEVLQKSASQVAHDVVTRERHNALATDGFWKIWNTIADRAEVFGLESAQSDLKKMVRSYYCEPEHNVALRSAPIKSVALVGNEDLYQCKLYRVDQKAEQLRQAGFDVHVYSPSTDIDAFIDELDKFQAVIFFRVPAFPNIVDAIVKAGQAGLATFYEIDDIVFDTDHFPPSFESYANQITRREYNAMACGVPLFERAMELCEYGIASTATLREVMEQKVRSGKVFEHQNALGRLHMLAIEDHEVASASDDGPVVLFYGSGTKAHKEDFHDILEPALAEMARKHGRKVEIHLIGYFDQFKHLDLKKHNVKMLKPVWDFEEYCTLVAKADINLSILSSSLLTDAKSEIKWMEAAMFGTPSVVSATRTHREKIVDGETGFLCETKEDFSRALDRLIGDKAYRKQIGSAARDVVMREYSLSAMGENLRSIFETVRPSSVRKKRIVLVNVFYPPQAIGGATRVMNDNVCLLREQYGDEFEIDVICTYEGGRNAYQIDRYARDGVRVWAIATPDIPDVDHHITDEGMGAAFDSILERVQPDLVHFHCIQRLSTSIILQTRLRQIPYVITMHDAWWISKNQFVLDPAGDASYYDYRLDVADLPERAQGLRRSLLGAIAILPVSEAFGRIIAKTGLDKLIVVENGVSNLPEINKLPSSSGRVRLAHIGGVSRHKGYHHVRNTLLTTEFKNLELLVIDHALPADVEVNEVWGNTPVTRRGKFSQDEVEKLYAQIDVLLAPSTWPESYGLVTREAAAAGAWVVASDQGGIGSDVIEGQNGFVVDVATNDGVRKALQMIDADPERYRHSPEVPPVLRHVDQQVAELVNLYRGWIA</sequence>
<evidence type="ECO:0000313" key="3">
    <source>
        <dbReference type="EMBL" id="MER5173988.1"/>
    </source>
</evidence>
<dbReference type="GO" id="GO:0016757">
    <property type="term" value="F:glycosyltransferase activity"/>
    <property type="evidence" value="ECO:0007669"/>
    <property type="project" value="UniProtKB-KW"/>
</dbReference>
<feature type="domain" description="Glycosyl transferase family 1" evidence="1">
    <location>
        <begin position="1166"/>
        <end position="1252"/>
    </location>
</feature>
<feature type="domain" description="Glycosyltransferase subfamily 4-like N-terminal" evidence="2">
    <location>
        <begin position="911"/>
        <end position="1095"/>
    </location>
</feature>
<reference evidence="3 4" key="2">
    <citation type="submission" date="2024-06" db="EMBL/GenBank/DDBJ databases">
        <title>Thioclava kandeliae sp. nov. from a rhizosphere soil sample of Kandelia candel in a mangrove.</title>
        <authorList>
            <person name="Mu T."/>
        </authorList>
    </citation>
    <scope>NUCLEOTIDE SEQUENCE [LARGE SCALE GENOMIC DNA]</scope>
    <source>
        <strain evidence="3 4">CPCC 100088</strain>
    </source>
</reference>
<dbReference type="CDD" id="cd01653">
    <property type="entry name" value="GATase1"/>
    <property type="match status" value="1"/>
</dbReference>
<keyword evidence="3" id="KW-0328">Glycosyltransferase</keyword>
<dbReference type="PANTHER" id="PTHR12526">
    <property type="entry name" value="GLYCOSYLTRANSFERASE"/>
    <property type="match status" value="1"/>
</dbReference>
<keyword evidence="3" id="KW-0808">Transferase</keyword>
<evidence type="ECO:0000259" key="1">
    <source>
        <dbReference type="Pfam" id="PF00534"/>
    </source>
</evidence>
<evidence type="ECO:0000313" key="4">
    <source>
        <dbReference type="Proteomes" id="UP001438953"/>
    </source>
</evidence>
<feature type="domain" description="Glycosyl transferase family 1" evidence="1">
    <location>
        <begin position="701"/>
        <end position="866"/>
    </location>
</feature>
<comment type="caution">
    <text evidence="3">The sequence shown here is derived from an EMBL/GenBank/DDBJ whole genome shotgun (WGS) entry which is preliminary data.</text>
</comment>
<dbReference type="InterPro" id="IPR028098">
    <property type="entry name" value="Glyco_trans_4-like_N"/>
</dbReference>